<reference evidence="2 3" key="1">
    <citation type="submission" date="2019-03" db="EMBL/GenBank/DDBJ databases">
        <title>Metabolic reconstructions from genomes of highly enriched 'Candidatus Accumulibacter' and 'Candidatus Competibacter' bioreactor populations.</title>
        <authorList>
            <person name="Annavajhala M.K."/>
            <person name="Welles L."/>
            <person name="Abbas B."/>
            <person name="Sorokin D."/>
            <person name="Park H."/>
            <person name="Van Loosdrecht M."/>
            <person name="Chandran K."/>
        </authorList>
    </citation>
    <scope>NUCLEOTIDE SEQUENCE [LARGE SCALE GENOMIC DNA]</scope>
    <source>
        <strain evidence="2 3">SBR_G</strain>
    </source>
</reference>
<organism evidence="2 3">
    <name type="scientific">Candidatus Competibacter phosphatis</name>
    <dbReference type="NCBI Taxonomy" id="221280"/>
    <lineage>
        <taxon>Bacteria</taxon>
        <taxon>Pseudomonadati</taxon>
        <taxon>Pseudomonadota</taxon>
        <taxon>Gammaproteobacteria</taxon>
        <taxon>Candidatus Competibacteraceae</taxon>
        <taxon>Candidatus Competibacter</taxon>
    </lineage>
</organism>
<feature type="compositionally biased region" description="Basic and acidic residues" evidence="1">
    <location>
        <begin position="32"/>
        <end position="59"/>
    </location>
</feature>
<feature type="compositionally biased region" description="Low complexity" evidence="1">
    <location>
        <begin position="20"/>
        <end position="31"/>
    </location>
</feature>
<protein>
    <submittedName>
        <fullName evidence="2">Uncharacterized protein</fullName>
    </submittedName>
</protein>
<name>A0ABX1TSN5_9GAMM</name>
<comment type="caution">
    <text evidence="2">The sequence shown here is derived from an EMBL/GenBank/DDBJ whole genome shotgun (WGS) entry which is preliminary data.</text>
</comment>
<proteinExistence type="predicted"/>
<evidence type="ECO:0000313" key="2">
    <source>
        <dbReference type="EMBL" id="NMQ21365.1"/>
    </source>
</evidence>
<feature type="region of interest" description="Disordered" evidence="1">
    <location>
        <begin position="1"/>
        <end position="59"/>
    </location>
</feature>
<evidence type="ECO:0000256" key="1">
    <source>
        <dbReference type="SAM" id="MobiDB-lite"/>
    </source>
</evidence>
<keyword evidence="3" id="KW-1185">Reference proteome</keyword>
<dbReference type="EMBL" id="SPMZ01000093">
    <property type="protein sequence ID" value="NMQ21365.1"/>
    <property type="molecule type" value="Genomic_DNA"/>
</dbReference>
<dbReference type="Proteomes" id="UP000760480">
    <property type="component" value="Unassembled WGS sequence"/>
</dbReference>
<accession>A0ABX1TSN5</accession>
<sequence>MDGFSPIRQRRPRHRAGDSGNQLIGGQLLQQRRQDLGIADERGAQFRGDASPKKSDSAH</sequence>
<gene>
    <name evidence="2" type="ORF">E4P82_20460</name>
</gene>
<evidence type="ECO:0000313" key="3">
    <source>
        <dbReference type="Proteomes" id="UP000760480"/>
    </source>
</evidence>